<name>A0A0G0IKY8_9BACT</name>
<keyword evidence="2" id="KW-1133">Transmembrane helix</keyword>
<evidence type="ECO:0000313" key="3">
    <source>
        <dbReference type="EMBL" id="KKQ24889.1"/>
    </source>
</evidence>
<feature type="compositionally biased region" description="Low complexity" evidence="1">
    <location>
        <begin position="185"/>
        <end position="206"/>
    </location>
</feature>
<organism evidence="3 4">
    <name type="scientific">Candidatus Roizmanbacteria bacterium GW2011_GWC2_37_13</name>
    <dbReference type="NCBI Taxonomy" id="1618486"/>
    <lineage>
        <taxon>Bacteria</taxon>
        <taxon>Candidatus Roizmaniibacteriota</taxon>
    </lineage>
</organism>
<keyword evidence="2" id="KW-0812">Transmembrane</keyword>
<dbReference type="Proteomes" id="UP000034917">
    <property type="component" value="Unassembled WGS sequence"/>
</dbReference>
<comment type="caution">
    <text evidence="3">The sequence shown here is derived from an EMBL/GenBank/DDBJ whole genome shotgun (WGS) entry which is preliminary data.</text>
</comment>
<dbReference type="AlphaFoldDB" id="A0A0G0IKY8"/>
<keyword evidence="2" id="KW-0472">Membrane</keyword>
<evidence type="ECO:0000256" key="1">
    <source>
        <dbReference type="SAM" id="MobiDB-lite"/>
    </source>
</evidence>
<feature type="region of interest" description="Disordered" evidence="1">
    <location>
        <begin position="185"/>
        <end position="250"/>
    </location>
</feature>
<accession>A0A0G0IKY8</accession>
<sequence>MDNGNFTPLKTEKPKKKINKLLIFGNLFLVILVAIIGVVYYNQTLITTRERADERDGYRSESKCTCVDTTNTYCTLDQERWCEHKDESTCVDDTGGPISCENAGFYNATGWSCSRVEESCRGGGDGGGQQTCPNGQPPTCDPDSIGCVSIGQCAFPNKPVVPFESCGATGDMQFKCYTSCTCETTPTPTPTGEVTPTLTPTNTPTPTDTPTPTSTPSPTPTNTPTPTATPTTPPGQPTNTPGPTATNTPTPTEIILAKTSITATPTTTAPVSGDGRSLLMYVIPLAIIILSLIL</sequence>
<feature type="transmembrane region" description="Helical" evidence="2">
    <location>
        <begin position="21"/>
        <end position="41"/>
    </location>
</feature>
<proteinExistence type="predicted"/>
<reference evidence="3 4" key="1">
    <citation type="journal article" date="2015" name="Nature">
        <title>rRNA introns, odd ribosomes, and small enigmatic genomes across a large radiation of phyla.</title>
        <authorList>
            <person name="Brown C.T."/>
            <person name="Hug L.A."/>
            <person name="Thomas B.C."/>
            <person name="Sharon I."/>
            <person name="Castelle C.J."/>
            <person name="Singh A."/>
            <person name="Wilkins M.J."/>
            <person name="Williams K.H."/>
            <person name="Banfield J.F."/>
        </authorList>
    </citation>
    <scope>NUCLEOTIDE SEQUENCE [LARGE SCALE GENOMIC DNA]</scope>
</reference>
<gene>
    <name evidence="3" type="ORF">US40_C0013G0021</name>
</gene>
<evidence type="ECO:0000256" key="2">
    <source>
        <dbReference type="SAM" id="Phobius"/>
    </source>
</evidence>
<feature type="compositionally biased region" description="Pro residues" evidence="1">
    <location>
        <begin position="207"/>
        <end position="223"/>
    </location>
</feature>
<evidence type="ECO:0000313" key="4">
    <source>
        <dbReference type="Proteomes" id="UP000034917"/>
    </source>
</evidence>
<dbReference type="EMBL" id="LBSV01000013">
    <property type="protein sequence ID" value="KKQ24889.1"/>
    <property type="molecule type" value="Genomic_DNA"/>
</dbReference>
<protein>
    <submittedName>
        <fullName evidence="3">Alpha-1,6-glucosidase, pullulanase-type</fullName>
    </submittedName>
</protein>
<feature type="compositionally biased region" description="Low complexity" evidence="1">
    <location>
        <begin position="237"/>
        <end position="250"/>
    </location>
</feature>